<dbReference type="Proteomes" id="UP001152795">
    <property type="component" value="Unassembled WGS sequence"/>
</dbReference>
<gene>
    <name evidence="1" type="ORF">PACLA_8A074832</name>
</gene>
<sequence length="282" mass="32935">VSELVKKEHKFKGIPLAVIPYYDDFEELHEESTIKTTVVSGSYHVDPLVMDYVMNHLRIEEQFDLTKVKFDASSSRFYFTKEFEDCEDDATEFEQKLKEFFHLFVKEEMKIPKAVFEQVKEAIEGKRNEFEGEKVDFKFDGFRVIFVGKREDVAGNKQLVEAMIDTFTEEAKKGWTDFPIDDKNKLKFLNFIDYFEKVVTKFPEMRIRGMESSSGKLSLVGGTEANIKDVKIKIFEDLMKISEIDVKMSVHQIDFLQRTDCQIVNDELKKDDVMLMLVSIEG</sequence>
<dbReference type="EMBL" id="CACRXK020042376">
    <property type="protein sequence ID" value="CAB4045836.1"/>
    <property type="molecule type" value="Genomic_DNA"/>
</dbReference>
<protein>
    <submittedName>
        <fullName evidence="1">Uncharacterized protein</fullName>
    </submittedName>
</protein>
<comment type="caution">
    <text evidence="1">The sequence shown here is derived from an EMBL/GenBank/DDBJ whole genome shotgun (WGS) entry which is preliminary data.</text>
</comment>
<keyword evidence="2" id="KW-1185">Reference proteome</keyword>
<dbReference type="AlphaFoldDB" id="A0A7D9KLZ3"/>
<feature type="non-terminal residue" evidence="1">
    <location>
        <position position="1"/>
    </location>
</feature>
<name>A0A7D9KLZ3_PARCT</name>
<proteinExistence type="predicted"/>
<dbReference type="OrthoDB" id="10553585at2759"/>
<organism evidence="1 2">
    <name type="scientific">Paramuricea clavata</name>
    <name type="common">Red gorgonian</name>
    <name type="synonym">Violescent sea-whip</name>
    <dbReference type="NCBI Taxonomy" id="317549"/>
    <lineage>
        <taxon>Eukaryota</taxon>
        <taxon>Metazoa</taxon>
        <taxon>Cnidaria</taxon>
        <taxon>Anthozoa</taxon>
        <taxon>Octocorallia</taxon>
        <taxon>Malacalcyonacea</taxon>
        <taxon>Plexauridae</taxon>
        <taxon>Paramuricea</taxon>
    </lineage>
</organism>
<evidence type="ECO:0000313" key="1">
    <source>
        <dbReference type="EMBL" id="CAB4045836.1"/>
    </source>
</evidence>
<reference evidence="1" key="1">
    <citation type="submission" date="2020-04" db="EMBL/GenBank/DDBJ databases">
        <authorList>
            <person name="Alioto T."/>
            <person name="Alioto T."/>
            <person name="Gomez Garrido J."/>
        </authorList>
    </citation>
    <scope>NUCLEOTIDE SEQUENCE</scope>
    <source>
        <strain evidence="1">A484AB</strain>
    </source>
</reference>
<evidence type="ECO:0000313" key="2">
    <source>
        <dbReference type="Proteomes" id="UP001152795"/>
    </source>
</evidence>
<feature type="non-terminal residue" evidence="1">
    <location>
        <position position="282"/>
    </location>
</feature>
<accession>A0A7D9KLZ3</accession>